<name>A0A1D7QMX1_9SPHI</name>
<keyword evidence="2" id="KW-1185">Reference proteome</keyword>
<evidence type="ECO:0000313" key="1">
    <source>
        <dbReference type="EMBL" id="AOM80008.1"/>
    </source>
</evidence>
<organism evidence="1 2">
    <name type="scientific">Pedobacter steynii</name>
    <dbReference type="NCBI Taxonomy" id="430522"/>
    <lineage>
        <taxon>Bacteria</taxon>
        <taxon>Pseudomonadati</taxon>
        <taxon>Bacteroidota</taxon>
        <taxon>Sphingobacteriia</taxon>
        <taxon>Sphingobacteriales</taxon>
        <taxon>Sphingobacteriaceae</taxon>
        <taxon>Pedobacter</taxon>
    </lineage>
</organism>
<dbReference type="KEGG" id="psty:BFS30_24315"/>
<dbReference type="RefSeq" id="WP_069381670.1">
    <property type="nucleotide sequence ID" value="NZ_CP017141.1"/>
</dbReference>
<gene>
    <name evidence="1" type="ORF">BFS30_24315</name>
</gene>
<evidence type="ECO:0000313" key="2">
    <source>
        <dbReference type="Proteomes" id="UP000094313"/>
    </source>
</evidence>
<dbReference type="EMBL" id="CP017141">
    <property type="protein sequence ID" value="AOM80008.1"/>
    <property type="molecule type" value="Genomic_DNA"/>
</dbReference>
<protein>
    <submittedName>
        <fullName evidence="1">Uncharacterized protein</fullName>
    </submittedName>
</protein>
<accession>A0A1D7QMX1</accession>
<dbReference type="Proteomes" id="UP000094313">
    <property type="component" value="Chromosome"/>
</dbReference>
<dbReference type="OrthoDB" id="795811at2"/>
<proteinExistence type="predicted"/>
<reference evidence="1 2" key="1">
    <citation type="submission" date="2016-08" db="EMBL/GenBank/DDBJ databases">
        <authorList>
            <person name="Seilhamer J.J."/>
        </authorList>
    </citation>
    <scope>NUCLEOTIDE SEQUENCE [LARGE SCALE GENOMIC DNA]</scope>
    <source>
        <strain evidence="1 2">DX4</strain>
    </source>
</reference>
<dbReference type="AlphaFoldDB" id="A0A1D7QMX1"/>
<sequence length="178" mass="20633">MVDLKQQYLILAYGSFNTFVRIKILIVTPHRYPMIIREDILFLMFARFEEWSSSPEDFLCFIKLTAMLIEADSIESGGKSVPAITIESELGDIFIKAIGVDFPPYKTYTDMEKQCSLKEDIWERFRKISKGIKDDVDVSDLMEETGLAPNEITRTLQLADYEMTQFLIDALRPHIDFK</sequence>